<dbReference type="PANTHER" id="PTHR43128:SF31">
    <property type="entry name" value="L-LACTATE DEHYDROGENASE"/>
    <property type="match status" value="1"/>
</dbReference>
<dbReference type="CDD" id="cd05291">
    <property type="entry name" value="HicDH_like"/>
    <property type="match status" value="1"/>
</dbReference>
<dbReference type="PRINTS" id="PR00086">
    <property type="entry name" value="LLDHDRGNASE"/>
</dbReference>
<dbReference type="SUPFAM" id="SSF56327">
    <property type="entry name" value="LDH C-terminal domain-like"/>
    <property type="match status" value="1"/>
</dbReference>
<keyword evidence="6" id="KW-1185">Reference proteome</keyword>
<gene>
    <name evidence="5" type="ORF">RVY80_07365</name>
</gene>
<dbReference type="Pfam" id="PF00056">
    <property type="entry name" value="Ldh_1_N"/>
    <property type="match status" value="1"/>
</dbReference>
<dbReference type="InterPro" id="IPR001236">
    <property type="entry name" value="Lactate/malate_DH_N"/>
</dbReference>
<organism evidence="5 6">
    <name type="scientific">Veillonella absiana</name>
    <dbReference type="NCBI Taxonomy" id="3079305"/>
    <lineage>
        <taxon>Bacteria</taxon>
        <taxon>Bacillati</taxon>
        <taxon>Bacillota</taxon>
        <taxon>Negativicutes</taxon>
        <taxon>Veillonellales</taxon>
        <taxon>Veillonellaceae</taxon>
        <taxon>Veillonella</taxon>
    </lineage>
</organism>
<dbReference type="InterPro" id="IPR015955">
    <property type="entry name" value="Lactate_DH/Glyco_Ohase_4_C"/>
</dbReference>
<feature type="domain" description="Lactate/malate dehydrogenase N-terminal" evidence="3">
    <location>
        <begin position="5"/>
        <end position="142"/>
    </location>
</feature>
<protein>
    <submittedName>
        <fullName evidence="5">L-lactate dehydrogenase</fullName>
    </submittedName>
</protein>
<comment type="caution">
    <text evidence="5">The sequence shown here is derived from an EMBL/GenBank/DDBJ whole genome shotgun (WGS) entry which is preliminary data.</text>
</comment>
<proteinExistence type="inferred from homology"/>
<dbReference type="Proteomes" id="UP001272515">
    <property type="component" value="Unassembled WGS sequence"/>
</dbReference>
<dbReference type="RefSeq" id="WP_295190550.1">
    <property type="nucleotide sequence ID" value="NZ_JAWJZA010000007.1"/>
</dbReference>
<reference evidence="5 6" key="1">
    <citation type="submission" date="2023-10" db="EMBL/GenBank/DDBJ databases">
        <title>Veillonella sp. nov., isolated from a pig farm feces dump.</title>
        <authorList>
            <person name="Chang Y.-H."/>
        </authorList>
    </citation>
    <scope>NUCLEOTIDE SEQUENCE [LARGE SCALE GENOMIC DNA]</scope>
    <source>
        <strain evidence="5 6">YH-vei2233</strain>
    </source>
</reference>
<keyword evidence="2" id="KW-0560">Oxidoreductase</keyword>
<dbReference type="PANTHER" id="PTHR43128">
    <property type="entry name" value="L-2-HYDROXYCARBOXYLATE DEHYDROGENASE (NAD(P)(+))"/>
    <property type="match status" value="1"/>
</dbReference>
<accession>A0ABU3ZAG3</accession>
<comment type="similarity">
    <text evidence="1">Belongs to the LDH/MDH superfamily. LDH family.</text>
</comment>
<dbReference type="SUPFAM" id="SSF51735">
    <property type="entry name" value="NAD(P)-binding Rossmann-fold domains"/>
    <property type="match status" value="1"/>
</dbReference>
<dbReference type="Gene3D" id="3.40.50.720">
    <property type="entry name" value="NAD(P)-binding Rossmann-like Domain"/>
    <property type="match status" value="1"/>
</dbReference>
<evidence type="ECO:0000256" key="1">
    <source>
        <dbReference type="ARBA" id="ARBA00006054"/>
    </source>
</evidence>
<dbReference type="EMBL" id="JAWJZB010000008">
    <property type="protein sequence ID" value="MDV5088656.1"/>
    <property type="molecule type" value="Genomic_DNA"/>
</dbReference>
<dbReference type="InterPro" id="IPR036291">
    <property type="entry name" value="NAD(P)-bd_dom_sf"/>
</dbReference>
<name>A0ABU3ZAG3_9FIRM</name>
<dbReference type="Gene3D" id="3.90.110.10">
    <property type="entry name" value="Lactate dehydrogenase/glycoside hydrolase, family 4, C-terminal"/>
    <property type="match status" value="1"/>
</dbReference>
<evidence type="ECO:0000313" key="6">
    <source>
        <dbReference type="Proteomes" id="UP001272515"/>
    </source>
</evidence>
<evidence type="ECO:0000259" key="4">
    <source>
        <dbReference type="Pfam" id="PF02866"/>
    </source>
</evidence>
<sequence>MSLRKVGIIGTGHVGSHVAFSLALQGEVNQLYMMDIDTKKAQAQALDVMDAVSYLPHHVTATAGPIEECGDCDVLVFSAGPLPDFYQDRLESLGNTVEVLKDVIPRIKASGFNGFIISISNPADVVVTYLREHLDYPAHKIISSGTALDSARFQKELSTRLNVNRRSLSAYCMGEHGGSAMIPWSHVAVGGKKLTELQEEMPHRFPELDHAKVLDDVKIGGYVVLEGKGSTEFGIASAVTELIRAYFHDEKKVLPCSCYLDGQYGVTGIFASVPAIIGKDGIEEIFELHLTDEELEAFQHSCSVIKEHVEKANQM</sequence>
<evidence type="ECO:0000313" key="5">
    <source>
        <dbReference type="EMBL" id="MDV5088656.1"/>
    </source>
</evidence>
<dbReference type="InterPro" id="IPR001557">
    <property type="entry name" value="L-lactate/malate_DH"/>
</dbReference>
<dbReference type="Pfam" id="PF02866">
    <property type="entry name" value="Ldh_1_C"/>
    <property type="match status" value="1"/>
</dbReference>
<evidence type="ECO:0000259" key="3">
    <source>
        <dbReference type="Pfam" id="PF00056"/>
    </source>
</evidence>
<dbReference type="InterPro" id="IPR022383">
    <property type="entry name" value="Lactate/malate_DH_C"/>
</dbReference>
<dbReference type="PIRSF" id="PIRSF000102">
    <property type="entry name" value="Lac_mal_DH"/>
    <property type="match status" value="1"/>
</dbReference>
<feature type="domain" description="Lactate/malate dehydrogenase C-terminal" evidence="4">
    <location>
        <begin position="146"/>
        <end position="313"/>
    </location>
</feature>
<evidence type="ECO:0000256" key="2">
    <source>
        <dbReference type="RuleBase" id="RU003369"/>
    </source>
</evidence>